<organism evidence="8 9">
    <name type="scientific">Pollutimonas harenae</name>
    <dbReference type="NCBI Taxonomy" id="657015"/>
    <lineage>
        <taxon>Bacteria</taxon>
        <taxon>Pseudomonadati</taxon>
        <taxon>Pseudomonadota</taxon>
        <taxon>Betaproteobacteria</taxon>
        <taxon>Burkholderiales</taxon>
        <taxon>Alcaligenaceae</taxon>
        <taxon>Pollutimonas</taxon>
    </lineage>
</organism>
<evidence type="ECO:0000259" key="6">
    <source>
        <dbReference type="Pfam" id="PF25944"/>
    </source>
</evidence>
<evidence type="ECO:0000256" key="1">
    <source>
        <dbReference type="ARBA" id="ARBA00004196"/>
    </source>
</evidence>
<dbReference type="GO" id="GO:0022857">
    <property type="term" value="F:transmembrane transporter activity"/>
    <property type="evidence" value="ECO:0007669"/>
    <property type="project" value="InterPro"/>
</dbReference>
<dbReference type="Gene3D" id="1.10.287.470">
    <property type="entry name" value="Helix hairpin bin"/>
    <property type="match status" value="1"/>
</dbReference>
<dbReference type="Pfam" id="PF25967">
    <property type="entry name" value="RND-MFP_C"/>
    <property type="match status" value="1"/>
</dbReference>
<dbReference type="PANTHER" id="PTHR30158:SF10">
    <property type="entry name" value="CATION EFFLUX PUMP"/>
    <property type="match status" value="1"/>
</dbReference>
<gene>
    <name evidence="8" type="ORF">H0A62_12320</name>
</gene>
<evidence type="ECO:0000259" key="7">
    <source>
        <dbReference type="Pfam" id="PF25967"/>
    </source>
</evidence>
<accession>A0A853H2Z2</accession>
<dbReference type="InterPro" id="IPR058627">
    <property type="entry name" value="MdtA-like_C"/>
</dbReference>
<sequence>MFLFRNRYALGVVTLVLLGAGVFWFRLETGGAVAALAPPPNEAVAVDVARVSSRSVTDWREYSGRLEAVDQVQIRPLVSGTITQVHFKDGSLVQEGDVLFTIDPRPYQAEVDRAQAELAAAKARMAYTGADLTRARRLLSKNAIAKRDFEQKRNASRVAAAEKLAAEAAVATAKLDLEHTQIVAPVSGRVSRAEVTEGNIVSAGTGAQPLTTLVSVDKMYASFEVDEQSFLSFVSPASNGGAGQISVNMGLGNEQGFPRAGEVASIDNRLDTSSGTIRLRAVFDNSDGMLVPGLYARIRLAGGAPRPAVLIKESAIGTDQSKRFVVVVDEQNQTSYREVQLGSTQDGLRVVEAGLTPGERIVVNGLQRIRPGDAVTPHMLLAEGEEHLADAGTADDSARGLNQKTAS</sequence>
<dbReference type="FunFam" id="2.40.420.20:FF:000001">
    <property type="entry name" value="Efflux RND transporter periplasmic adaptor subunit"/>
    <property type="match status" value="1"/>
</dbReference>
<dbReference type="InterPro" id="IPR058624">
    <property type="entry name" value="MdtA-like_HH"/>
</dbReference>
<feature type="region of interest" description="Disordered" evidence="3">
    <location>
        <begin position="388"/>
        <end position="407"/>
    </location>
</feature>
<evidence type="ECO:0000313" key="9">
    <source>
        <dbReference type="Proteomes" id="UP000554144"/>
    </source>
</evidence>
<dbReference type="RefSeq" id="WP_130040296.1">
    <property type="nucleotide sequence ID" value="NZ_JACCEV010000003.1"/>
</dbReference>
<dbReference type="Gene3D" id="2.40.30.170">
    <property type="match status" value="1"/>
</dbReference>
<evidence type="ECO:0000256" key="2">
    <source>
        <dbReference type="ARBA" id="ARBA00009477"/>
    </source>
</evidence>
<dbReference type="Gene3D" id="2.40.420.20">
    <property type="match status" value="1"/>
</dbReference>
<dbReference type="GO" id="GO:0005886">
    <property type="term" value="C:plasma membrane"/>
    <property type="evidence" value="ECO:0007669"/>
    <property type="project" value="TreeGrafter"/>
</dbReference>
<dbReference type="Pfam" id="PF25917">
    <property type="entry name" value="BSH_RND"/>
    <property type="match status" value="1"/>
</dbReference>
<dbReference type="Pfam" id="PF25876">
    <property type="entry name" value="HH_MFP_RND"/>
    <property type="match status" value="1"/>
</dbReference>
<dbReference type="PANTHER" id="PTHR30158">
    <property type="entry name" value="ACRA/E-RELATED COMPONENT OF DRUG EFFLUX TRANSPORTER"/>
    <property type="match status" value="1"/>
</dbReference>
<dbReference type="Proteomes" id="UP000554144">
    <property type="component" value="Unassembled WGS sequence"/>
</dbReference>
<reference evidence="8 9" key="1">
    <citation type="submission" date="2020-07" db="EMBL/GenBank/DDBJ databases">
        <title>Taxonomic revisions and descriptions of new bacterial species based on genomic comparisons in the high-G+C-content subgroup of the family Alcaligenaceae.</title>
        <authorList>
            <person name="Szabo A."/>
            <person name="Felfoldi T."/>
        </authorList>
    </citation>
    <scope>NUCLEOTIDE SEQUENCE [LARGE SCALE GENOMIC DNA]</scope>
    <source>
        <strain evidence="8 9">DSM 25667</strain>
    </source>
</reference>
<dbReference type="EMBL" id="JACCEV010000003">
    <property type="protein sequence ID" value="NYT86390.1"/>
    <property type="molecule type" value="Genomic_DNA"/>
</dbReference>
<protein>
    <submittedName>
        <fullName evidence="8">Efflux RND transporter periplasmic adaptor subunit</fullName>
    </submittedName>
</protein>
<evidence type="ECO:0000259" key="4">
    <source>
        <dbReference type="Pfam" id="PF25876"/>
    </source>
</evidence>
<evidence type="ECO:0000259" key="5">
    <source>
        <dbReference type="Pfam" id="PF25917"/>
    </source>
</evidence>
<dbReference type="AlphaFoldDB" id="A0A853H2Z2"/>
<dbReference type="Pfam" id="PF25944">
    <property type="entry name" value="Beta-barrel_RND"/>
    <property type="match status" value="1"/>
</dbReference>
<dbReference type="GO" id="GO:0030313">
    <property type="term" value="C:cell envelope"/>
    <property type="evidence" value="ECO:0007669"/>
    <property type="project" value="UniProtKB-SubCell"/>
</dbReference>
<feature type="domain" description="Multidrug resistance protein MdtA-like alpha-helical hairpin" evidence="4">
    <location>
        <begin position="111"/>
        <end position="180"/>
    </location>
</feature>
<comment type="subcellular location">
    <subcellularLocation>
        <location evidence="1">Cell envelope</location>
    </subcellularLocation>
</comment>
<keyword evidence="9" id="KW-1185">Reference proteome</keyword>
<dbReference type="InterPro" id="IPR058625">
    <property type="entry name" value="MdtA-like_BSH"/>
</dbReference>
<feature type="domain" description="Multidrug resistance protein MdtA-like barrel-sandwich hybrid" evidence="5">
    <location>
        <begin position="71"/>
        <end position="211"/>
    </location>
</feature>
<dbReference type="GO" id="GO:0046677">
    <property type="term" value="P:response to antibiotic"/>
    <property type="evidence" value="ECO:0007669"/>
    <property type="project" value="TreeGrafter"/>
</dbReference>
<dbReference type="InterPro" id="IPR006143">
    <property type="entry name" value="RND_pump_MFP"/>
</dbReference>
<proteinExistence type="inferred from homology"/>
<dbReference type="InterPro" id="IPR058626">
    <property type="entry name" value="MdtA-like_b-barrel"/>
</dbReference>
<evidence type="ECO:0000313" key="8">
    <source>
        <dbReference type="EMBL" id="NYT86390.1"/>
    </source>
</evidence>
<dbReference type="NCBIfam" id="TIGR01730">
    <property type="entry name" value="RND_mfp"/>
    <property type="match status" value="1"/>
</dbReference>
<feature type="domain" description="Multidrug resistance protein MdtA-like C-terminal permuted SH3" evidence="7">
    <location>
        <begin position="308"/>
        <end position="368"/>
    </location>
</feature>
<evidence type="ECO:0000256" key="3">
    <source>
        <dbReference type="SAM" id="MobiDB-lite"/>
    </source>
</evidence>
<dbReference type="SUPFAM" id="SSF111369">
    <property type="entry name" value="HlyD-like secretion proteins"/>
    <property type="match status" value="1"/>
</dbReference>
<dbReference type="OrthoDB" id="9783047at2"/>
<comment type="caution">
    <text evidence="8">The sequence shown here is derived from an EMBL/GenBank/DDBJ whole genome shotgun (WGS) entry which is preliminary data.</text>
</comment>
<name>A0A853H2Z2_9BURK</name>
<feature type="domain" description="Multidrug resistance protein MdtA-like beta-barrel" evidence="6">
    <location>
        <begin position="219"/>
        <end position="301"/>
    </location>
</feature>
<comment type="similarity">
    <text evidence="2">Belongs to the membrane fusion protein (MFP) (TC 8.A.1) family.</text>
</comment>
<dbReference type="Gene3D" id="2.40.50.100">
    <property type="match status" value="1"/>
</dbReference>